<name>A0ABW3F5R1_9PROT</name>
<evidence type="ECO:0000313" key="2">
    <source>
        <dbReference type="EMBL" id="MFD0912907.1"/>
    </source>
</evidence>
<dbReference type="EMBL" id="JBHTKB010000001">
    <property type="protein sequence ID" value="MFD0912907.1"/>
    <property type="molecule type" value="Genomic_DNA"/>
</dbReference>
<organism evidence="2 3">
    <name type="scientific">Methylophilus luteus</name>
    <dbReference type="NCBI Taxonomy" id="640108"/>
    <lineage>
        <taxon>Bacteria</taxon>
        <taxon>Pseudomonadati</taxon>
        <taxon>Pseudomonadota</taxon>
        <taxon>Betaproteobacteria</taxon>
        <taxon>Nitrosomonadales</taxon>
        <taxon>Methylophilaceae</taxon>
        <taxon>Methylophilus</taxon>
    </lineage>
</organism>
<dbReference type="RefSeq" id="WP_379056107.1">
    <property type="nucleotide sequence ID" value="NZ_JBHTKB010000001.1"/>
</dbReference>
<evidence type="ECO:0000256" key="1">
    <source>
        <dbReference type="SAM" id="Phobius"/>
    </source>
</evidence>
<evidence type="ECO:0000313" key="3">
    <source>
        <dbReference type="Proteomes" id="UP001597128"/>
    </source>
</evidence>
<protein>
    <submittedName>
        <fullName evidence="2">DUF2474 domain-containing protein</fullName>
    </submittedName>
</protein>
<keyword evidence="1" id="KW-1133">Transmembrane helix</keyword>
<comment type="caution">
    <text evidence="2">The sequence shown here is derived from an EMBL/GenBank/DDBJ whole genome shotgun (WGS) entry which is preliminary data.</text>
</comment>
<reference evidence="3" key="1">
    <citation type="journal article" date="2019" name="Int. J. Syst. Evol. Microbiol.">
        <title>The Global Catalogue of Microorganisms (GCM) 10K type strain sequencing project: providing services to taxonomists for standard genome sequencing and annotation.</title>
        <authorList>
            <consortium name="The Broad Institute Genomics Platform"/>
            <consortium name="The Broad Institute Genome Sequencing Center for Infectious Disease"/>
            <person name="Wu L."/>
            <person name="Ma J."/>
        </authorList>
    </citation>
    <scope>NUCLEOTIDE SEQUENCE [LARGE SCALE GENOMIC DNA]</scope>
    <source>
        <strain evidence="3">CCUG 58412</strain>
    </source>
</reference>
<gene>
    <name evidence="2" type="ORF">ACFQ1Z_05055</name>
</gene>
<feature type="transmembrane region" description="Helical" evidence="1">
    <location>
        <begin position="16"/>
        <end position="39"/>
    </location>
</feature>
<keyword evidence="1" id="KW-0472">Membrane</keyword>
<accession>A0ABW3F5R1</accession>
<sequence length="46" mass="5008">MTGTKPKNSFAKRLGWLLLIWLASIAALSVVSLLIKFLMKAAGFNS</sequence>
<dbReference type="Proteomes" id="UP001597128">
    <property type="component" value="Unassembled WGS sequence"/>
</dbReference>
<dbReference type="Pfam" id="PF10617">
    <property type="entry name" value="DUF2474"/>
    <property type="match status" value="1"/>
</dbReference>
<dbReference type="InterPro" id="IPR018895">
    <property type="entry name" value="DUF2474"/>
</dbReference>
<keyword evidence="3" id="KW-1185">Reference proteome</keyword>
<proteinExistence type="predicted"/>
<keyword evidence="1" id="KW-0812">Transmembrane</keyword>